<dbReference type="Pfam" id="PF08929">
    <property type="entry name" value="PoNi_C"/>
    <property type="match status" value="1"/>
</dbReference>
<dbReference type="InterPro" id="IPR028983">
    <property type="entry name" value="PA2201-like_C"/>
</dbReference>
<sequence>MIRDKIKDESYFTGFLQYYDESIEEFENVATSLIEERGIGDEGVHSLFTALEVFYFSKLIAMYSVGRPLDEIRDFLPDVVDIMERSYDPLAHESYDYYIESVWLSSIGILLNVDHDLHSRIEKIIKIYHDKDTLADFLLHAREIESWHTHEPKFFIERPYSKLYNVITSPKQHEAVQKLAKYLKKDWYPAHDVAGWHDTHTIDDYVYRGYWSFESGAIVKILGLDDSILKDVPYYPYDMVHYKG</sequence>
<evidence type="ECO:0000313" key="4">
    <source>
        <dbReference type="Proteomes" id="UP000076490"/>
    </source>
</evidence>
<name>A0A161SM84_9BACL</name>
<evidence type="ECO:0008006" key="5">
    <source>
        <dbReference type="Google" id="ProtNLM"/>
    </source>
</evidence>
<dbReference type="Proteomes" id="UP000076490">
    <property type="component" value="Unassembled WGS sequence"/>
</dbReference>
<evidence type="ECO:0000313" key="3">
    <source>
        <dbReference type="EMBL" id="KZE38933.1"/>
    </source>
</evidence>
<feature type="domain" description="PoNi C-terminal" evidence="2">
    <location>
        <begin position="131"/>
        <end position="239"/>
    </location>
</feature>
<accession>A0A161SM84</accession>
<feature type="domain" description="PoNi N-terminal" evidence="1">
    <location>
        <begin position="3"/>
        <end position="120"/>
    </location>
</feature>
<proteinExistence type="predicted"/>
<dbReference type="InterPro" id="IPR015025">
    <property type="entry name" value="PoNi_C"/>
</dbReference>
<evidence type="ECO:0000259" key="1">
    <source>
        <dbReference type="Pfam" id="PF08928"/>
    </source>
</evidence>
<evidence type="ECO:0000259" key="2">
    <source>
        <dbReference type="Pfam" id="PF08929"/>
    </source>
</evidence>
<dbReference type="AlphaFoldDB" id="A0A161SM84"/>
<protein>
    <recommendedName>
        <fullName evidence="5">PoNi C-terminal domain-containing protein</fullName>
    </recommendedName>
</protein>
<dbReference type="RefSeq" id="WP_063180959.1">
    <property type="nucleotide sequence ID" value="NZ_LQNT01000009.1"/>
</dbReference>
<dbReference type="Gene3D" id="1.10.3920.10">
    <property type="entry name" value="PA2201 C-terminal domain-like"/>
    <property type="match status" value="1"/>
</dbReference>
<gene>
    <name evidence="3" type="ORF">AV656_08520</name>
</gene>
<dbReference type="OrthoDB" id="2067926at2"/>
<dbReference type="InterPro" id="IPR015024">
    <property type="entry name" value="PoNi_N"/>
</dbReference>
<organism evidence="3 4">
    <name type="scientific">Bhargavaea cecembensis</name>
    <dbReference type="NCBI Taxonomy" id="394098"/>
    <lineage>
        <taxon>Bacteria</taxon>
        <taxon>Bacillati</taxon>
        <taxon>Bacillota</taxon>
        <taxon>Bacilli</taxon>
        <taxon>Bacillales</taxon>
        <taxon>Caryophanaceae</taxon>
        <taxon>Bhargavaea</taxon>
    </lineage>
</organism>
<dbReference type="Pfam" id="PF08928">
    <property type="entry name" value="PoNi_N"/>
    <property type="match status" value="1"/>
</dbReference>
<dbReference type="SUPFAM" id="SSF140731">
    <property type="entry name" value="PA2201 C-terminal domain-like"/>
    <property type="match status" value="1"/>
</dbReference>
<comment type="caution">
    <text evidence="3">The sequence shown here is derived from an EMBL/GenBank/DDBJ whole genome shotgun (WGS) entry which is preliminary data.</text>
</comment>
<dbReference type="EMBL" id="LQNT01000009">
    <property type="protein sequence ID" value="KZE38933.1"/>
    <property type="molecule type" value="Genomic_DNA"/>
</dbReference>
<reference evidence="3 4" key="1">
    <citation type="submission" date="2016-01" db="EMBL/GenBank/DDBJ databases">
        <title>Whole genome sequencing of Bhargavaea cecembensis T14.</title>
        <authorList>
            <person name="Hong K.W."/>
        </authorList>
    </citation>
    <scope>NUCLEOTIDE SEQUENCE [LARGE SCALE GENOMIC DNA]</scope>
    <source>
        <strain evidence="3 4">T14</strain>
    </source>
</reference>